<proteinExistence type="predicted"/>
<organism evidence="3 4">
    <name type="scientific">Candidatus Bacteroides intestinipullorum</name>
    <dbReference type="NCBI Taxonomy" id="2838471"/>
    <lineage>
        <taxon>Bacteria</taxon>
        <taxon>Pseudomonadati</taxon>
        <taxon>Bacteroidota</taxon>
        <taxon>Bacteroidia</taxon>
        <taxon>Bacteroidales</taxon>
        <taxon>Bacteroidaceae</taxon>
        <taxon>Bacteroides</taxon>
    </lineage>
</organism>
<feature type="non-terminal residue" evidence="3">
    <location>
        <position position="67"/>
    </location>
</feature>
<dbReference type="AlphaFoldDB" id="A0A9E2KHB6"/>
<keyword evidence="2" id="KW-0732">Signal</keyword>
<comment type="caution">
    <text evidence="3">The sequence shown here is derived from an EMBL/GenBank/DDBJ whole genome shotgun (WGS) entry which is preliminary data.</text>
</comment>
<dbReference type="EMBL" id="JAHLFO010000089">
    <property type="protein sequence ID" value="MBU3814135.1"/>
    <property type="molecule type" value="Genomic_DNA"/>
</dbReference>
<accession>A0A9E2KHB6</accession>
<sequence length="67" mass="7200">MKKILLLIASLSLAVMVLSAQEREFVTDHRTSVRLYGGIGLNGPRAYRSTPLPGGEGVKAGDRTFPS</sequence>
<feature type="signal peptide" evidence="2">
    <location>
        <begin position="1"/>
        <end position="20"/>
    </location>
</feature>
<gene>
    <name evidence="3" type="ORF">H9791_06435</name>
</gene>
<evidence type="ECO:0000313" key="4">
    <source>
        <dbReference type="Proteomes" id="UP000824236"/>
    </source>
</evidence>
<name>A0A9E2KHB6_9BACE</name>
<evidence type="ECO:0000256" key="1">
    <source>
        <dbReference type="SAM" id="MobiDB-lite"/>
    </source>
</evidence>
<dbReference type="Proteomes" id="UP000824236">
    <property type="component" value="Unassembled WGS sequence"/>
</dbReference>
<evidence type="ECO:0000256" key="2">
    <source>
        <dbReference type="SAM" id="SignalP"/>
    </source>
</evidence>
<feature type="region of interest" description="Disordered" evidence="1">
    <location>
        <begin position="47"/>
        <end position="67"/>
    </location>
</feature>
<feature type="chain" id="PRO_5039043338" evidence="2">
    <location>
        <begin position="21"/>
        <end position="67"/>
    </location>
</feature>
<protein>
    <submittedName>
        <fullName evidence="3">Uncharacterized protein</fullName>
    </submittedName>
</protein>
<reference evidence="3" key="1">
    <citation type="journal article" date="2021" name="PeerJ">
        <title>Extensive microbial diversity within the chicken gut microbiome revealed by metagenomics and culture.</title>
        <authorList>
            <person name="Gilroy R."/>
            <person name="Ravi A."/>
            <person name="Getino M."/>
            <person name="Pursley I."/>
            <person name="Horton D.L."/>
            <person name="Alikhan N.F."/>
            <person name="Baker D."/>
            <person name="Gharbi K."/>
            <person name="Hall N."/>
            <person name="Watson M."/>
            <person name="Adriaenssens E.M."/>
            <person name="Foster-Nyarko E."/>
            <person name="Jarju S."/>
            <person name="Secka A."/>
            <person name="Antonio M."/>
            <person name="Oren A."/>
            <person name="Chaudhuri R.R."/>
            <person name="La Ragione R."/>
            <person name="Hildebrand F."/>
            <person name="Pallen M.J."/>
        </authorList>
    </citation>
    <scope>NUCLEOTIDE SEQUENCE</scope>
    <source>
        <strain evidence="3">B3-3758</strain>
    </source>
</reference>
<reference evidence="3" key="2">
    <citation type="submission" date="2021-04" db="EMBL/GenBank/DDBJ databases">
        <authorList>
            <person name="Gilroy R."/>
        </authorList>
    </citation>
    <scope>NUCLEOTIDE SEQUENCE</scope>
    <source>
        <strain evidence="3">B3-3758</strain>
    </source>
</reference>
<evidence type="ECO:0000313" key="3">
    <source>
        <dbReference type="EMBL" id="MBU3814135.1"/>
    </source>
</evidence>